<sequence length="14" mass="1622">MPSLRSLARDYLIS</sequence>
<name>A0A0A9ETQ0_ARUDO</name>
<reference evidence="1" key="2">
    <citation type="journal article" date="2015" name="Data Brief">
        <title>Shoot transcriptome of the giant reed, Arundo donax.</title>
        <authorList>
            <person name="Barrero R.A."/>
            <person name="Guerrero F.D."/>
            <person name="Moolhuijzen P."/>
            <person name="Goolsby J.A."/>
            <person name="Tidwell J."/>
            <person name="Bellgard S.E."/>
            <person name="Bellgard M.I."/>
        </authorList>
    </citation>
    <scope>NUCLEOTIDE SEQUENCE</scope>
    <source>
        <tissue evidence="1">Shoot tissue taken approximately 20 cm above the soil surface</tissue>
    </source>
</reference>
<dbReference type="EMBL" id="GBRH01196640">
    <property type="protein sequence ID" value="JAE01256.1"/>
    <property type="molecule type" value="Transcribed_RNA"/>
</dbReference>
<proteinExistence type="predicted"/>
<accession>A0A0A9ETQ0</accession>
<protein>
    <submittedName>
        <fullName evidence="1">Uncharacterized protein</fullName>
    </submittedName>
</protein>
<reference evidence="1" key="1">
    <citation type="submission" date="2014-09" db="EMBL/GenBank/DDBJ databases">
        <authorList>
            <person name="Magalhaes I.L.F."/>
            <person name="Oliveira U."/>
            <person name="Santos F.R."/>
            <person name="Vidigal T.H.D.A."/>
            <person name="Brescovit A.D."/>
            <person name="Santos A.J."/>
        </authorList>
    </citation>
    <scope>NUCLEOTIDE SEQUENCE</scope>
    <source>
        <tissue evidence="1">Shoot tissue taken approximately 20 cm above the soil surface</tissue>
    </source>
</reference>
<organism evidence="1">
    <name type="scientific">Arundo donax</name>
    <name type="common">Giant reed</name>
    <name type="synonym">Donax arundinaceus</name>
    <dbReference type="NCBI Taxonomy" id="35708"/>
    <lineage>
        <taxon>Eukaryota</taxon>
        <taxon>Viridiplantae</taxon>
        <taxon>Streptophyta</taxon>
        <taxon>Embryophyta</taxon>
        <taxon>Tracheophyta</taxon>
        <taxon>Spermatophyta</taxon>
        <taxon>Magnoliopsida</taxon>
        <taxon>Liliopsida</taxon>
        <taxon>Poales</taxon>
        <taxon>Poaceae</taxon>
        <taxon>PACMAD clade</taxon>
        <taxon>Arundinoideae</taxon>
        <taxon>Arundineae</taxon>
        <taxon>Arundo</taxon>
    </lineage>
</organism>
<evidence type="ECO:0000313" key="1">
    <source>
        <dbReference type="EMBL" id="JAE01256.1"/>
    </source>
</evidence>